<dbReference type="EMBL" id="JAIZAY010000005">
    <property type="protein sequence ID" value="KAJ8041359.1"/>
    <property type="molecule type" value="Genomic_DNA"/>
</dbReference>
<comment type="cofactor">
    <cofactor evidence="1">
        <name>a divalent metal cation</name>
        <dbReference type="ChEBI" id="CHEBI:60240"/>
    </cofactor>
</comment>
<gene>
    <name evidence="4" type="ORF">HOLleu_12158</name>
</gene>
<keyword evidence="2" id="KW-0479">Metal-binding</keyword>
<name>A0A9Q1CB65_HOLLE</name>
<evidence type="ECO:0000313" key="5">
    <source>
        <dbReference type="Proteomes" id="UP001152320"/>
    </source>
</evidence>
<dbReference type="Pfam" id="PF13359">
    <property type="entry name" value="DDE_Tnp_4"/>
    <property type="match status" value="1"/>
</dbReference>
<dbReference type="OrthoDB" id="1699974at2759"/>
<dbReference type="InterPro" id="IPR027806">
    <property type="entry name" value="HARBI1_dom"/>
</dbReference>
<keyword evidence="5" id="KW-1185">Reference proteome</keyword>
<evidence type="ECO:0000256" key="2">
    <source>
        <dbReference type="ARBA" id="ARBA00022723"/>
    </source>
</evidence>
<organism evidence="4 5">
    <name type="scientific">Holothuria leucospilota</name>
    <name type="common">Black long sea cucumber</name>
    <name type="synonym">Mertensiothuria leucospilota</name>
    <dbReference type="NCBI Taxonomy" id="206669"/>
    <lineage>
        <taxon>Eukaryota</taxon>
        <taxon>Metazoa</taxon>
        <taxon>Echinodermata</taxon>
        <taxon>Eleutherozoa</taxon>
        <taxon>Echinozoa</taxon>
        <taxon>Holothuroidea</taxon>
        <taxon>Aspidochirotacea</taxon>
        <taxon>Aspidochirotida</taxon>
        <taxon>Holothuriidae</taxon>
        <taxon>Holothuria</taxon>
    </lineage>
</organism>
<comment type="caution">
    <text evidence="4">The sequence shown here is derived from an EMBL/GenBank/DDBJ whole genome shotgun (WGS) entry which is preliminary data.</text>
</comment>
<protein>
    <submittedName>
        <fullName evidence="4">Protein ALP1-like</fullName>
    </submittedName>
</protein>
<proteinExistence type="predicted"/>
<evidence type="ECO:0000256" key="1">
    <source>
        <dbReference type="ARBA" id="ARBA00001968"/>
    </source>
</evidence>
<dbReference type="AlphaFoldDB" id="A0A9Q1CB65"/>
<dbReference type="GO" id="GO:0046872">
    <property type="term" value="F:metal ion binding"/>
    <property type="evidence" value="ECO:0007669"/>
    <property type="project" value="UniProtKB-KW"/>
</dbReference>
<sequence>MALVDANLQFICIDVGTYGRNNDGGVFANSNLGKGMATNRLNLPDNSTLPEGERLWNVPYVFVGDQAFPLQKHILHPYPGRGCPHDEQIFNMRLSRARRIVENCFGILAARWRVYHTKIAVRAEWVNDIVKATCALHNSTQRVGNRAGVEAIRCRELFKFFCNIAPVDWQEAHVTRGIFVERNDTMT</sequence>
<accession>A0A9Q1CB65</accession>
<reference evidence="4" key="1">
    <citation type="submission" date="2021-10" db="EMBL/GenBank/DDBJ databases">
        <title>Tropical sea cucumber genome reveals ecological adaptation and Cuvierian tubules defense mechanism.</title>
        <authorList>
            <person name="Chen T."/>
        </authorList>
    </citation>
    <scope>NUCLEOTIDE SEQUENCE</scope>
    <source>
        <strain evidence="4">Nanhai2018</strain>
        <tissue evidence="4">Muscle</tissue>
    </source>
</reference>
<feature type="domain" description="DDE Tnp4" evidence="3">
    <location>
        <begin position="2"/>
        <end position="138"/>
    </location>
</feature>
<evidence type="ECO:0000259" key="3">
    <source>
        <dbReference type="Pfam" id="PF13359"/>
    </source>
</evidence>
<evidence type="ECO:0000313" key="4">
    <source>
        <dbReference type="EMBL" id="KAJ8041359.1"/>
    </source>
</evidence>
<dbReference type="Proteomes" id="UP001152320">
    <property type="component" value="Chromosome 5"/>
</dbReference>